<proteinExistence type="predicted"/>
<organism evidence="2 3">
    <name type="scientific">Citricoccus parietis</name>
    <dbReference type="NCBI Taxonomy" id="592307"/>
    <lineage>
        <taxon>Bacteria</taxon>
        <taxon>Bacillati</taxon>
        <taxon>Actinomycetota</taxon>
        <taxon>Actinomycetes</taxon>
        <taxon>Micrococcales</taxon>
        <taxon>Micrococcaceae</taxon>
        <taxon>Citricoccus</taxon>
    </lineage>
</organism>
<dbReference type="EMBL" id="JBHLWH010000027">
    <property type="protein sequence ID" value="MFC0248740.1"/>
    <property type="molecule type" value="Genomic_DNA"/>
</dbReference>
<accession>A0ABV6F5E9</accession>
<comment type="caution">
    <text evidence="2">The sequence shown here is derived from an EMBL/GenBank/DDBJ whole genome shotgun (WGS) entry which is preliminary data.</text>
</comment>
<dbReference type="RefSeq" id="WP_378041330.1">
    <property type="nucleotide sequence ID" value="NZ_JBHLWH010000027.1"/>
</dbReference>
<evidence type="ECO:0000256" key="1">
    <source>
        <dbReference type="SAM" id="MobiDB-lite"/>
    </source>
</evidence>
<protein>
    <submittedName>
        <fullName evidence="2">Uncharacterized protein</fullName>
    </submittedName>
</protein>
<keyword evidence="3" id="KW-1185">Reference proteome</keyword>
<sequence>MHETTNTPTFPEGSTVRDRETGKTYRVGGTSTAAGWTVVVLPEPDENGDRVALLPTDELELVEVLPQNGENPEGGDLLANSGENPVKHFTAAVKFADGYDTIQARISADGDYELGYRFDYEGHAENVEGAQPFLIDKRHLDDFIALLQRVKDSL</sequence>
<evidence type="ECO:0000313" key="2">
    <source>
        <dbReference type="EMBL" id="MFC0248740.1"/>
    </source>
</evidence>
<feature type="region of interest" description="Disordered" evidence="1">
    <location>
        <begin position="1"/>
        <end position="21"/>
    </location>
</feature>
<evidence type="ECO:0000313" key="3">
    <source>
        <dbReference type="Proteomes" id="UP001589766"/>
    </source>
</evidence>
<name>A0ABV6F5E9_9MICC</name>
<reference evidence="2 3" key="1">
    <citation type="submission" date="2024-09" db="EMBL/GenBank/DDBJ databases">
        <authorList>
            <person name="Sun Q."/>
            <person name="Mori K."/>
        </authorList>
    </citation>
    <scope>NUCLEOTIDE SEQUENCE [LARGE SCALE GENOMIC DNA]</scope>
    <source>
        <strain evidence="2 3">CCM 7609</strain>
    </source>
</reference>
<dbReference type="Proteomes" id="UP001589766">
    <property type="component" value="Unassembled WGS sequence"/>
</dbReference>
<gene>
    <name evidence="2" type="ORF">ACFFIO_09525</name>
</gene>